<dbReference type="GO" id="GO:0008914">
    <property type="term" value="F:leucyl-tRNA--protein transferase activity"/>
    <property type="evidence" value="ECO:0007669"/>
    <property type="project" value="UniProtKB-UniRule"/>
</dbReference>
<name>A0A1I4JZ41_9PROT</name>
<dbReference type="InterPro" id="IPR016181">
    <property type="entry name" value="Acyl_CoA_acyltransferase"/>
</dbReference>
<dbReference type="NCBIfam" id="NF002346">
    <property type="entry name" value="PRK01305.2-3"/>
    <property type="match status" value="1"/>
</dbReference>
<organism evidence="7 8">
    <name type="scientific">Nitrosomonas communis</name>
    <dbReference type="NCBI Taxonomy" id="44574"/>
    <lineage>
        <taxon>Bacteria</taxon>
        <taxon>Pseudomonadati</taxon>
        <taxon>Pseudomonadota</taxon>
        <taxon>Betaproteobacteria</taxon>
        <taxon>Nitrosomonadales</taxon>
        <taxon>Nitrosomonadaceae</taxon>
        <taxon>Nitrosomonas</taxon>
    </lineage>
</organism>
<dbReference type="Pfam" id="PF04376">
    <property type="entry name" value="ATE_N"/>
    <property type="match status" value="1"/>
</dbReference>
<evidence type="ECO:0000256" key="3">
    <source>
        <dbReference type="ARBA" id="ARBA00023315"/>
    </source>
</evidence>
<evidence type="ECO:0000256" key="4">
    <source>
        <dbReference type="HAMAP-Rule" id="MF_00689"/>
    </source>
</evidence>
<dbReference type="Pfam" id="PF04377">
    <property type="entry name" value="ATE_C"/>
    <property type="match status" value="1"/>
</dbReference>
<comment type="catalytic activity">
    <reaction evidence="4">
        <text>N-terminal L-glutamyl-[protein] + L-leucyl-tRNA(Leu) = N-terminal L-leucyl-L-glutamyl-[protein] + tRNA(Leu) + H(+)</text>
        <dbReference type="Rhea" id="RHEA:50412"/>
        <dbReference type="Rhea" id="RHEA-COMP:9613"/>
        <dbReference type="Rhea" id="RHEA-COMP:9622"/>
        <dbReference type="Rhea" id="RHEA-COMP:12664"/>
        <dbReference type="Rhea" id="RHEA-COMP:12668"/>
        <dbReference type="ChEBI" id="CHEBI:15378"/>
        <dbReference type="ChEBI" id="CHEBI:64721"/>
        <dbReference type="ChEBI" id="CHEBI:78442"/>
        <dbReference type="ChEBI" id="CHEBI:78494"/>
        <dbReference type="ChEBI" id="CHEBI:133041"/>
        <dbReference type="EC" id="2.3.2.29"/>
    </reaction>
</comment>
<dbReference type="InterPro" id="IPR030700">
    <property type="entry name" value="N-end_Aminoacyl_Trfase"/>
</dbReference>
<dbReference type="AlphaFoldDB" id="A0A1I4JZ41"/>
<feature type="domain" description="N-end aminoacyl transferase N-terminal" evidence="5">
    <location>
        <begin position="27"/>
        <end position="97"/>
    </location>
</feature>
<evidence type="ECO:0000259" key="6">
    <source>
        <dbReference type="Pfam" id="PF04377"/>
    </source>
</evidence>
<comment type="catalytic activity">
    <reaction evidence="4">
        <text>N-terminal L-aspartyl-[protein] + L-leucyl-tRNA(Leu) = N-terminal L-leucyl-L-aspartyl-[protein] + tRNA(Leu) + H(+)</text>
        <dbReference type="Rhea" id="RHEA:50420"/>
        <dbReference type="Rhea" id="RHEA-COMP:9613"/>
        <dbReference type="Rhea" id="RHEA-COMP:9622"/>
        <dbReference type="Rhea" id="RHEA-COMP:12669"/>
        <dbReference type="Rhea" id="RHEA-COMP:12674"/>
        <dbReference type="ChEBI" id="CHEBI:15378"/>
        <dbReference type="ChEBI" id="CHEBI:64720"/>
        <dbReference type="ChEBI" id="CHEBI:78442"/>
        <dbReference type="ChEBI" id="CHEBI:78494"/>
        <dbReference type="ChEBI" id="CHEBI:133042"/>
        <dbReference type="EC" id="2.3.2.29"/>
    </reaction>
</comment>
<protein>
    <recommendedName>
        <fullName evidence="4">Aspartate/glutamate leucyltransferase</fullName>
        <ecNumber evidence="4">2.3.2.29</ecNumber>
    </recommendedName>
</protein>
<evidence type="ECO:0000256" key="2">
    <source>
        <dbReference type="ARBA" id="ARBA00022679"/>
    </source>
</evidence>
<gene>
    <name evidence="4" type="primary">bpt</name>
    <name evidence="7" type="ORF">SAMN05421863_100345</name>
</gene>
<dbReference type="GO" id="GO:0005737">
    <property type="term" value="C:cytoplasm"/>
    <property type="evidence" value="ECO:0007669"/>
    <property type="project" value="UniProtKB-SubCell"/>
</dbReference>
<dbReference type="InterPro" id="IPR007471">
    <property type="entry name" value="N-end_Aminoacyl_Trfase_N"/>
</dbReference>
<keyword evidence="2 4" id="KW-0808">Transferase</keyword>
<dbReference type="SUPFAM" id="SSF55729">
    <property type="entry name" value="Acyl-CoA N-acyltransferases (Nat)"/>
    <property type="match status" value="1"/>
</dbReference>
<dbReference type="HAMAP" id="MF_00689">
    <property type="entry name" value="Bpt"/>
    <property type="match status" value="1"/>
</dbReference>
<dbReference type="PANTHER" id="PTHR21367">
    <property type="entry name" value="ARGININE-TRNA-PROTEIN TRANSFERASE 1"/>
    <property type="match status" value="1"/>
</dbReference>
<dbReference type="EC" id="2.3.2.29" evidence="4"/>
<dbReference type="InterPro" id="IPR007472">
    <property type="entry name" value="N-end_Aminoacyl_Trfase_C"/>
</dbReference>
<comment type="function">
    <text evidence="4">Functions in the N-end rule pathway of protein degradation where it conjugates Leu from its aminoacyl-tRNA to the N-termini of proteins containing an N-terminal aspartate or glutamate.</text>
</comment>
<dbReference type="InterPro" id="IPR017138">
    <property type="entry name" value="Asp_Glu_LeuTrfase"/>
</dbReference>
<dbReference type="PANTHER" id="PTHR21367:SF1">
    <property type="entry name" value="ARGINYL-TRNA--PROTEIN TRANSFERASE 1"/>
    <property type="match status" value="1"/>
</dbReference>
<dbReference type="PIRSF" id="PIRSF037208">
    <property type="entry name" value="ATE_pro_prd"/>
    <property type="match status" value="1"/>
</dbReference>
<comment type="similarity">
    <text evidence="4">Belongs to the R-transferase family. Bpt subfamily.</text>
</comment>
<accession>A0A1I4JZ41</accession>
<proteinExistence type="inferred from homology"/>
<reference evidence="8" key="1">
    <citation type="submission" date="2016-10" db="EMBL/GenBank/DDBJ databases">
        <authorList>
            <person name="Varghese N."/>
            <person name="Submissions S."/>
        </authorList>
    </citation>
    <scope>NUCLEOTIDE SEQUENCE [LARGE SCALE GENOMIC DNA]</scope>
    <source>
        <strain evidence="8">Nm44</strain>
    </source>
</reference>
<dbReference type="NCBIfam" id="NF002342">
    <property type="entry name" value="PRK01305.1-3"/>
    <property type="match status" value="1"/>
</dbReference>
<sequence length="254" mass="29950">MGNGTLIMSIQNDAILPVMKFHTTEFYPCSYLPGKLARSQIALSDHLIDTPAYAQLIKMGFRRSGNFVYRPSCEQCEACVPIRIIVDQFTSNRAQRRAWKRHQDLVATQHKLHYHPDHYRLYRRYQVKRHAHGGMDYDSRDQYCNFLLQSNVDSRLVTFHEKDQLRMISIIDQLPDGFSSVYTFFDPDILNASFGTFNILWQIEQCRMKNLPFLYLGYWIGETRKMSYKTNFHPLQRLSDGQWQAFSNSPQKFL</sequence>
<evidence type="ECO:0000259" key="5">
    <source>
        <dbReference type="Pfam" id="PF04376"/>
    </source>
</evidence>
<dbReference type="Proteomes" id="UP000183287">
    <property type="component" value="Unassembled WGS sequence"/>
</dbReference>
<keyword evidence="1 4" id="KW-0963">Cytoplasm</keyword>
<comment type="subcellular location">
    <subcellularLocation>
        <location evidence="4">Cytoplasm</location>
    </subcellularLocation>
</comment>
<evidence type="ECO:0000256" key="1">
    <source>
        <dbReference type="ARBA" id="ARBA00022490"/>
    </source>
</evidence>
<dbReference type="GO" id="GO:0004057">
    <property type="term" value="F:arginyl-tRNA--protein transferase activity"/>
    <property type="evidence" value="ECO:0007669"/>
    <property type="project" value="InterPro"/>
</dbReference>
<keyword evidence="8" id="KW-1185">Reference proteome</keyword>
<dbReference type="NCBIfam" id="NF002341">
    <property type="entry name" value="PRK01305.1-1"/>
    <property type="match status" value="1"/>
</dbReference>
<dbReference type="GO" id="GO:0071596">
    <property type="term" value="P:ubiquitin-dependent protein catabolic process via the N-end rule pathway"/>
    <property type="evidence" value="ECO:0007669"/>
    <property type="project" value="InterPro"/>
</dbReference>
<dbReference type="EMBL" id="FOUB01000003">
    <property type="protein sequence ID" value="SFL71839.1"/>
    <property type="molecule type" value="Genomic_DNA"/>
</dbReference>
<evidence type="ECO:0000313" key="8">
    <source>
        <dbReference type="Proteomes" id="UP000183287"/>
    </source>
</evidence>
<keyword evidence="3 4" id="KW-0012">Acyltransferase</keyword>
<dbReference type="STRING" id="44574.AAW31_17585"/>
<feature type="domain" description="N-end rule aminoacyl transferase C-terminal" evidence="6">
    <location>
        <begin position="118"/>
        <end position="238"/>
    </location>
</feature>
<evidence type="ECO:0000313" key="7">
    <source>
        <dbReference type="EMBL" id="SFL71839.1"/>
    </source>
</evidence>